<reference evidence="1 2" key="1">
    <citation type="submission" date="2015-09" db="EMBL/GenBank/DDBJ databases">
        <title>Bacillus cereus food isolates.</title>
        <authorList>
            <person name="Boekhorst J."/>
        </authorList>
    </citation>
    <scope>NUCLEOTIDE SEQUENCE [LARGE SCALE GENOMIC DNA]</scope>
    <source>
        <strain evidence="1 2">B4088</strain>
    </source>
</reference>
<comment type="caution">
    <text evidence="1">The sequence shown here is derived from an EMBL/GenBank/DDBJ whole genome shotgun (WGS) entry which is preliminary data.</text>
</comment>
<organism evidence="1 2">
    <name type="scientific">Bacillus cereus</name>
    <dbReference type="NCBI Taxonomy" id="1396"/>
    <lineage>
        <taxon>Bacteria</taxon>
        <taxon>Bacillati</taxon>
        <taxon>Bacillota</taxon>
        <taxon>Bacilli</taxon>
        <taxon>Bacillales</taxon>
        <taxon>Bacillaceae</taxon>
        <taxon>Bacillus</taxon>
        <taxon>Bacillus cereus group</taxon>
    </lineage>
</organism>
<dbReference type="Proteomes" id="UP000076482">
    <property type="component" value="Unassembled WGS sequence"/>
</dbReference>
<evidence type="ECO:0000313" key="1">
    <source>
        <dbReference type="EMBL" id="KZD55715.1"/>
    </source>
</evidence>
<dbReference type="AlphaFoldDB" id="A0A164LE15"/>
<dbReference type="PATRIC" id="fig|1396.535.peg.6031"/>
<name>A0A164LE15_BACCE</name>
<sequence length="85" mass="10279">MELELKLYNCKQLYTGYYSRGDGKSLLKGDEIHSESECKKFREEINTYHKKLNNEEYPYDWKLDSIEDWDEFRKEGEVKTGSSRR</sequence>
<proteinExistence type="predicted"/>
<protein>
    <submittedName>
        <fullName evidence="1">Uncharacterized protein</fullName>
    </submittedName>
</protein>
<gene>
    <name evidence="1" type="ORF">B4088_5460</name>
</gene>
<evidence type="ECO:0000313" key="2">
    <source>
        <dbReference type="Proteomes" id="UP000076482"/>
    </source>
</evidence>
<dbReference type="EMBL" id="LJKE01000104">
    <property type="protein sequence ID" value="KZD55715.1"/>
    <property type="molecule type" value="Genomic_DNA"/>
</dbReference>
<accession>A0A164LE15</accession>